<organism evidence="2 3">
    <name type="scientific">Daphnia magna</name>
    <dbReference type="NCBI Taxonomy" id="35525"/>
    <lineage>
        <taxon>Eukaryota</taxon>
        <taxon>Metazoa</taxon>
        <taxon>Ecdysozoa</taxon>
        <taxon>Arthropoda</taxon>
        <taxon>Crustacea</taxon>
        <taxon>Branchiopoda</taxon>
        <taxon>Diplostraca</taxon>
        <taxon>Cladocera</taxon>
        <taxon>Anomopoda</taxon>
        <taxon>Daphniidae</taxon>
        <taxon>Daphnia</taxon>
    </lineage>
</organism>
<accession>A0ABR0B369</accession>
<keyword evidence="1" id="KW-0732">Signal</keyword>
<evidence type="ECO:0000313" key="2">
    <source>
        <dbReference type="EMBL" id="KAK4036151.1"/>
    </source>
</evidence>
<comment type="caution">
    <text evidence="2">The sequence shown here is derived from an EMBL/GenBank/DDBJ whole genome shotgun (WGS) entry which is preliminary data.</text>
</comment>
<feature type="signal peptide" evidence="1">
    <location>
        <begin position="1"/>
        <end position="17"/>
    </location>
</feature>
<dbReference type="Proteomes" id="UP001234178">
    <property type="component" value="Unassembled WGS sequence"/>
</dbReference>
<feature type="chain" id="PRO_5047048475" evidence="1">
    <location>
        <begin position="18"/>
        <end position="103"/>
    </location>
</feature>
<keyword evidence="3" id="KW-1185">Reference proteome</keyword>
<protein>
    <submittedName>
        <fullName evidence="2">Uncharacterized protein</fullName>
    </submittedName>
</protein>
<name>A0ABR0B369_9CRUS</name>
<evidence type="ECO:0000313" key="3">
    <source>
        <dbReference type="Proteomes" id="UP001234178"/>
    </source>
</evidence>
<proteinExistence type="predicted"/>
<sequence length="103" mass="11160">MKLGLILALGLVAIAVSQPVAEDAGLSVAPVDDAAIEADTDAAIDMMPDESALKIIMHKLEHWLKKCYKKGGCRDDYHHGYGHHGYSHQSYEGYSYGGYGHGK</sequence>
<evidence type="ECO:0000256" key="1">
    <source>
        <dbReference type="SAM" id="SignalP"/>
    </source>
</evidence>
<gene>
    <name evidence="2" type="ORF">OUZ56_028216</name>
</gene>
<reference evidence="2 3" key="1">
    <citation type="journal article" date="2023" name="Nucleic Acids Res.">
        <title>The hologenome of Daphnia magna reveals possible DNA methylation and microbiome-mediated evolution of the host genome.</title>
        <authorList>
            <person name="Chaturvedi A."/>
            <person name="Li X."/>
            <person name="Dhandapani V."/>
            <person name="Marshall H."/>
            <person name="Kissane S."/>
            <person name="Cuenca-Cambronero M."/>
            <person name="Asole G."/>
            <person name="Calvet F."/>
            <person name="Ruiz-Romero M."/>
            <person name="Marangio P."/>
            <person name="Guigo R."/>
            <person name="Rago D."/>
            <person name="Mirbahai L."/>
            <person name="Eastwood N."/>
            <person name="Colbourne J.K."/>
            <person name="Zhou J."/>
            <person name="Mallon E."/>
            <person name="Orsini L."/>
        </authorList>
    </citation>
    <scope>NUCLEOTIDE SEQUENCE [LARGE SCALE GENOMIC DNA]</scope>
    <source>
        <strain evidence="2">LRV0_1</strain>
    </source>
</reference>
<dbReference type="EMBL" id="JAOYFB010000040">
    <property type="protein sequence ID" value="KAK4036151.1"/>
    <property type="molecule type" value="Genomic_DNA"/>
</dbReference>